<gene>
    <name evidence="6" type="ORF">ACFO6X_10565</name>
</gene>
<dbReference type="PANTHER" id="PTHR12918:SF1">
    <property type="entry name" value="CYSTEINE DIOXYGENASE TYPE 1"/>
    <property type="match status" value="1"/>
</dbReference>
<proteinExistence type="inferred from homology"/>
<keyword evidence="5" id="KW-0408">Iron</keyword>
<comment type="caution">
    <text evidence="6">The sequence shown here is derived from an EMBL/GenBank/DDBJ whole genome shotgun (WGS) entry which is preliminary data.</text>
</comment>
<dbReference type="Pfam" id="PF05995">
    <property type="entry name" value="CDO_I"/>
    <property type="match status" value="1"/>
</dbReference>
<dbReference type="Proteomes" id="UP001596001">
    <property type="component" value="Unassembled WGS sequence"/>
</dbReference>
<dbReference type="InterPro" id="IPR010300">
    <property type="entry name" value="CDO_1"/>
</dbReference>
<evidence type="ECO:0000256" key="1">
    <source>
        <dbReference type="ARBA" id="ARBA00006622"/>
    </source>
</evidence>
<evidence type="ECO:0000256" key="3">
    <source>
        <dbReference type="ARBA" id="ARBA00022964"/>
    </source>
</evidence>
<name>A0ABV9QEX2_9BURK</name>
<keyword evidence="2" id="KW-0479">Metal-binding</keyword>
<evidence type="ECO:0000256" key="2">
    <source>
        <dbReference type="ARBA" id="ARBA00022723"/>
    </source>
</evidence>
<organism evidence="6 7">
    <name type="scientific">Giesbergeria sinuosa</name>
    <dbReference type="NCBI Taxonomy" id="80883"/>
    <lineage>
        <taxon>Bacteria</taxon>
        <taxon>Pseudomonadati</taxon>
        <taxon>Pseudomonadota</taxon>
        <taxon>Betaproteobacteria</taxon>
        <taxon>Burkholderiales</taxon>
        <taxon>Comamonadaceae</taxon>
        <taxon>Giesbergeria</taxon>
    </lineage>
</organism>
<evidence type="ECO:0000256" key="5">
    <source>
        <dbReference type="ARBA" id="ARBA00023004"/>
    </source>
</evidence>
<keyword evidence="3 6" id="KW-0223">Dioxygenase</keyword>
<dbReference type="Gene3D" id="1.20.5.440">
    <property type="entry name" value="ATP synthase delta/epsilon subunit, C-terminal domain"/>
    <property type="match status" value="1"/>
</dbReference>
<keyword evidence="4" id="KW-0560">Oxidoreductase</keyword>
<dbReference type="InterPro" id="IPR011051">
    <property type="entry name" value="RmlC_Cupin_sf"/>
</dbReference>
<evidence type="ECO:0000256" key="4">
    <source>
        <dbReference type="ARBA" id="ARBA00023002"/>
    </source>
</evidence>
<accession>A0ABV9QEX2</accession>
<dbReference type="GO" id="GO:0051213">
    <property type="term" value="F:dioxygenase activity"/>
    <property type="evidence" value="ECO:0007669"/>
    <property type="project" value="UniProtKB-KW"/>
</dbReference>
<dbReference type="EMBL" id="JBHSHJ010000007">
    <property type="protein sequence ID" value="MFC4789419.1"/>
    <property type="molecule type" value="Genomic_DNA"/>
</dbReference>
<dbReference type="CDD" id="cd10548">
    <property type="entry name" value="cupin_CDO"/>
    <property type="match status" value="1"/>
</dbReference>
<dbReference type="RefSeq" id="WP_382432777.1">
    <property type="nucleotide sequence ID" value="NZ_JBHSHJ010000007.1"/>
</dbReference>
<dbReference type="Gene3D" id="2.60.120.10">
    <property type="entry name" value="Jelly Rolls"/>
    <property type="match status" value="1"/>
</dbReference>
<keyword evidence="7" id="KW-1185">Reference proteome</keyword>
<evidence type="ECO:0000313" key="6">
    <source>
        <dbReference type="EMBL" id="MFC4789419.1"/>
    </source>
</evidence>
<dbReference type="InterPro" id="IPR014710">
    <property type="entry name" value="RmlC-like_jellyroll"/>
</dbReference>
<sequence>MRLHPSSHRLRHFVQQLAALLERQPAEPEILTQGSALLADLVAHDDWLPNDYAQPQPQYYQQNLLHADALGRFSVVSFVWGPGQSTPIHDHTVWGLIGLLRGAEVSQGYAQDALGRWVPSGAPVVLRPGQVEAVSPTVGDVHRVSNALADQPSISIHVYGANIGAVERSVFLEDGSRKPFVSGYSNTALPNIWDLSTEKNAALQAAAVVV</sequence>
<protein>
    <submittedName>
        <fullName evidence="6">Cysteine dioxygenase</fullName>
    </submittedName>
</protein>
<dbReference type="SUPFAM" id="SSF51182">
    <property type="entry name" value="RmlC-like cupins"/>
    <property type="match status" value="1"/>
</dbReference>
<dbReference type="PANTHER" id="PTHR12918">
    <property type="entry name" value="CYSTEINE DIOXYGENASE"/>
    <property type="match status" value="1"/>
</dbReference>
<evidence type="ECO:0000313" key="7">
    <source>
        <dbReference type="Proteomes" id="UP001596001"/>
    </source>
</evidence>
<reference evidence="7" key="1">
    <citation type="journal article" date="2019" name="Int. J. Syst. Evol. Microbiol.">
        <title>The Global Catalogue of Microorganisms (GCM) 10K type strain sequencing project: providing services to taxonomists for standard genome sequencing and annotation.</title>
        <authorList>
            <consortium name="The Broad Institute Genomics Platform"/>
            <consortium name="The Broad Institute Genome Sequencing Center for Infectious Disease"/>
            <person name="Wu L."/>
            <person name="Ma J."/>
        </authorList>
    </citation>
    <scope>NUCLEOTIDE SEQUENCE [LARGE SCALE GENOMIC DNA]</scope>
    <source>
        <strain evidence="7">CCUG 49452</strain>
    </source>
</reference>
<comment type="similarity">
    <text evidence="1">Belongs to the cysteine dioxygenase family.</text>
</comment>